<gene>
    <name evidence="1" type="ORF">ASIM_LOCUS8062</name>
</gene>
<accession>A0A3P6NV55</accession>
<evidence type="ECO:0000313" key="2">
    <source>
        <dbReference type="Proteomes" id="UP000267096"/>
    </source>
</evidence>
<proteinExistence type="predicted"/>
<dbReference type="Proteomes" id="UP000267096">
    <property type="component" value="Unassembled WGS sequence"/>
</dbReference>
<dbReference type="EMBL" id="UYRR01020918">
    <property type="protein sequence ID" value="VDK30716.1"/>
    <property type="molecule type" value="Genomic_DNA"/>
</dbReference>
<evidence type="ECO:0000313" key="1">
    <source>
        <dbReference type="EMBL" id="VDK30716.1"/>
    </source>
</evidence>
<name>A0A3P6NV55_ANISI</name>
<organism evidence="1 2">
    <name type="scientific">Anisakis simplex</name>
    <name type="common">Herring worm</name>
    <dbReference type="NCBI Taxonomy" id="6269"/>
    <lineage>
        <taxon>Eukaryota</taxon>
        <taxon>Metazoa</taxon>
        <taxon>Ecdysozoa</taxon>
        <taxon>Nematoda</taxon>
        <taxon>Chromadorea</taxon>
        <taxon>Rhabditida</taxon>
        <taxon>Spirurina</taxon>
        <taxon>Ascaridomorpha</taxon>
        <taxon>Ascaridoidea</taxon>
        <taxon>Anisakidae</taxon>
        <taxon>Anisakis</taxon>
        <taxon>Anisakis simplex complex</taxon>
    </lineage>
</organism>
<reference evidence="1 2" key="1">
    <citation type="submission" date="2018-11" db="EMBL/GenBank/DDBJ databases">
        <authorList>
            <consortium name="Pathogen Informatics"/>
        </authorList>
    </citation>
    <scope>NUCLEOTIDE SEQUENCE [LARGE SCALE GENOMIC DNA]</scope>
</reference>
<protein>
    <submittedName>
        <fullName evidence="1">Uncharacterized protein</fullName>
    </submittedName>
</protein>
<sequence length="47" mass="5462">MVEEVAKLNDALEKEKKLSAEKGFKRSLLLPFLECNRDVRRIMEANV</sequence>
<dbReference type="AlphaFoldDB" id="A0A3P6NV55"/>
<keyword evidence="2" id="KW-1185">Reference proteome</keyword>